<comment type="caution">
    <text evidence="1">The sequence shown here is derived from an EMBL/GenBank/DDBJ whole genome shotgun (WGS) entry which is preliminary data.</text>
</comment>
<name>A0ACB7STN3_HYAAI</name>
<keyword evidence="2" id="KW-1185">Reference proteome</keyword>
<reference evidence="1" key="1">
    <citation type="submission" date="2020-05" db="EMBL/GenBank/DDBJ databases">
        <title>Large-scale comparative analyses of tick genomes elucidate their genetic diversity and vector capacities.</title>
        <authorList>
            <person name="Jia N."/>
            <person name="Wang J."/>
            <person name="Shi W."/>
            <person name="Du L."/>
            <person name="Sun Y."/>
            <person name="Zhan W."/>
            <person name="Jiang J."/>
            <person name="Wang Q."/>
            <person name="Zhang B."/>
            <person name="Ji P."/>
            <person name="Sakyi L.B."/>
            <person name="Cui X."/>
            <person name="Yuan T."/>
            <person name="Jiang B."/>
            <person name="Yang W."/>
            <person name="Lam T.T.-Y."/>
            <person name="Chang Q."/>
            <person name="Ding S."/>
            <person name="Wang X."/>
            <person name="Zhu J."/>
            <person name="Ruan X."/>
            <person name="Zhao L."/>
            <person name="Wei J."/>
            <person name="Que T."/>
            <person name="Du C."/>
            <person name="Cheng J."/>
            <person name="Dai P."/>
            <person name="Han X."/>
            <person name="Huang E."/>
            <person name="Gao Y."/>
            <person name="Liu J."/>
            <person name="Shao H."/>
            <person name="Ye R."/>
            <person name="Li L."/>
            <person name="Wei W."/>
            <person name="Wang X."/>
            <person name="Wang C."/>
            <person name="Yang T."/>
            <person name="Huo Q."/>
            <person name="Li W."/>
            <person name="Guo W."/>
            <person name="Chen H."/>
            <person name="Zhou L."/>
            <person name="Ni X."/>
            <person name="Tian J."/>
            <person name="Zhou Y."/>
            <person name="Sheng Y."/>
            <person name="Liu T."/>
            <person name="Pan Y."/>
            <person name="Xia L."/>
            <person name="Li J."/>
            <person name="Zhao F."/>
            <person name="Cao W."/>
        </authorList>
    </citation>
    <scope>NUCLEOTIDE SEQUENCE</scope>
    <source>
        <strain evidence="1">Hyas-2018</strain>
    </source>
</reference>
<protein>
    <submittedName>
        <fullName evidence="1">Uncharacterized protein</fullName>
    </submittedName>
</protein>
<evidence type="ECO:0000313" key="1">
    <source>
        <dbReference type="EMBL" id="KAH6938078.1"/>
    </source>
</evidence>
<dbReference type="EMBL" id="CM023482">
    <property type="protein sequence ID" value="KAH6938078.1"/>
    <property type="molecule type" value="Genomic_DNA"/>
</dbReference>
<gene>
    <name evidence="1" type="ORF">HPB50_006656</name>
</gene>
<accession>A0ACB7STN3</accession>
<organism evidence="1 2">
    <name type="scientific">Hyalomma asiaticum</name>
    <name type="common">Tick</name>
    <dbReference type="NCBI Taxonomy" id="266040"/>
    <lineage>
        <taxon>Eukaryota</taxon>
        <taxon>Metazoa</taxon>
        <taxon>Ecdysozoa</taxon>
        <taxon>Arthropoda</taxon>
        <taxon>Chelicerata</taxon>
        <taxon>Arachnida</taxon>
        <taxon>Acari</taxon>
        <taxon>Parasitiformes</taxon>
        <taxon>Ixodida</taxon>
        <taxon>Ixodoidea</taxon>
        <taxon>Ixodidae</taxon>
        <taxon>Hyalomminae</taxon>
        <taxon>Hyalomma</taxon>
    </lineage>
</organism>
<dbReference type="Proteomes" id="UP000821845">
    <property type="component" value="Chromosome 2"/>
</dbReference>
<proteinExistence type="predicted"/>
<evidence type="ECO:0000313" key="2">
    <source>
        <dbReference type="Proteomes" id="UP000821845"/>
    </source>
</evidence>
<sequence length="85" mass="9840">MDTRPLWNSGIELVRTSARELLPRTSDPGVSQPLSPMRMDPLLTYTEVLQHQILERQKLPPPGTNLNRESQVSWRRLQTHPYPNP</sequence>